<dbReference type="Gramene" id="rna49001">
    <property type="protein sequence ID" value="RHN42549.1"/>
    <property type="gene ID" value="gene49001"/>
</dbReference>
<organism evidence="2 3">
    <name type="scientific">Medicago truncatula</name>
    <name type="common">Barrel medic</name>
    <name type="synonym">Medicago tribuloides</name>
    <dbReference type="NCBI Taxonomy" id="3880"/>
    <lineage>
        <taxon>Eukaryota</taxon>
        <taxon>Viridiplantae</taxon>
        <taxon>Streptophyta</taxon>
        <taxon>Embryophyta</taxon>
        <taxon>Tracheophyta</taxon>
        <taxon>Spermatophyta</taxon>
        <taxon>Magnoliopsida</taxon>
        <taxon>eudicotyledons</taxon>
        <taxon>Gunneridae</taxon>
        <taxon>Pentapetalae</taxon>
        <taxon>rosids</taxon>
        <taxon>fabids</taxon>
        <taxon>Fabales</taxon>
        <taxon>Fabaceae</taxon>
        <taxon>Papilionoideae</taxon>
        <taxon>50 kb inversion clade</taxon>
        <taxon>NPAAA clade</taxon>
        <taxon>Hologalegina</taxon>
        <taxon>IRL clade</taxon>
        <taxon>Trifolieae</taxon>
        <taxon>Medicago</taxon>
    </lineage>
</organism>
<evidence type="ECO:0000313" key="3">
    <source>
        <dbReference type="Proteomes" id="UP000265566"/>
    </source>
</evidence>
<dbReference type="AntiFam" id="ANF00237">
    <property type="entry name" value="Shadow ORF (opposite ahcY)"/>
</dbReference>
<dbReference type="Proteomes" id="UP000265566">
    <property type="component" value="Chromosome 8"/>
</dbReference>
<reference evidence="3" key="1">
    <citation type="journal article" date="2018" name="Nat. Plants">
        <title>Whole-genome landscape of Medicago truncatula symbiotic genes.</title>
        <authorList>
            <person name="Pecrix Y."/>
            <person name="Staton S.E."/>
            <person name="Sallet E."/>
            <person name="Lelandais-Briere C."/>
            <person name="Moreau S."/>
            <person name="Carrere S."/>
            <person name="Blein T."/>
            <person name="Jardinaud M.F."/>
            <person name="Latrasse D."/>
            <person name="Zouine M."/>
            <person name="Zahm M."/>
            <person name="Kreplak J."/>
            <person name="Mayjonade B."/>
            <person name="Satge C."/>
            <person name="Perez M."/>
            <person name="Cauet S."/>
            <person name="Marande W."/>
            <person name="Chantry-Darmon C."/>
            <person name="Lopez-Roques C."/>
            <person name="Bouchez O."/>
            <person name="Berard A."/>
            <person name="Debelle F."/>
            <person name="Munos S."/>
            <person name="Bendahmane A."/>
            <person name="Berges H."/>
            <person name="Niebel A."/>
            <person name="Buitink J."/>
            <person name="Frugier F."/>
            <person name="Benhamed M."/>
            <person name="Crespi M."/>
            <person name="Gouzy J."/>
            <person name="Gamas P."/>
        </authorList>
    </citation>
    <scope>NUCLEOTIDE SEQUENCE [LARGE SCALE GENOMIC DNA]</scope>
    <source>
        <strain evidence="3">cv. Jemalong A17</strain>
    </source>
</reference>
<protein>
    <submittedName>
        <fullName evidence="2">Uncharacterized protein</fullName>
    </submittedName>
</protein>
<feature type="compositionally biased region" description="Low complexity" evidence="1">
    <location>
        <begin position="48"/>
        <end position="59"/>
    </location>
</feature>
<evidence type="ECO:0000313" key="2">
    <source>
        <dbReference type="EMBL" id="RHN42549.1"/>
    </source>
</evidence>
<dbReference type="AlphaFoldDB" id="A0A396GN29"/>
<comment type="caution">
    <text evidence="2">The sequence shown here is derived from an EMBL/GenBank/DDBJ whole genome shotgun (WGS) entry which is preliminary data.</text>
</comment>
<dbReference type="EMBL" id="PSQE01000008">
    <property type="protein sequence ID" value="RHN42549.1"/>
    <property type="molecule type" value="Genomic_DNA"/>
</dbReference>
<name>A0A396GN29_MEDTR</name>
<evidence type="ECO:0000256" key="1">
    <source>
        <dbReference type="SAM" id="MobiDB-lite"/>
    </source>
</evidence>
<gene>
    <name evidence="2" type="ORF">MtrunA17_Chr8g0378081</name>
</gene>
<feature type="region of interest" description="Disordered" evidence="1">
    <location>
        <begin position="41"/>
        <end position="72"/>
    </location>
</feature>
<proteinExistence type="predicted"/>
<sequence length="282" mass="30951">MKCRDLLIKMFRQNVNLLLILSRFPLIPQLKLSNDLVGEGAGHHKTRVSSSTTQVHQTTLGQDNDAGVGLGENPPVGLRLDGDALHTRVVLKSRHINFIVKVTNVANNGIVFHFPHVINHDDVLVTGGGNKDVSIRDNIIKIIDINSREQKSSTSLHLIKPLNTSSSLFRNTNKSILHLTIPLRISLQPISNDSKHKLKLSVISRTWIRNLTSFLIKLFSLNTFMDQQSSITTIINNQIRTTTWTPVKSTFSTPPVLLKSLTLPGENGGAVTSDGGGGVVLS</sequence>
<accession>A0A396GN29</accession>